<organism evidence="14 18">
    <name type="scientific">Biomphalaria glabrata</name>
    <name type="common">Bloodfluke planorb</name>
    <name type="synonym">Freshwater snail</name>
    <dbReference type="NCBI Taxonomy" id="6526"/>
    <lineage>
        <taxon>Eukaryota</taxon>
        <taxon>Metazoa</taxon>
        <taxon>Spiralia</taxon>
        <taxon>Lophotrochozoa</taxon>
        <taxon>Mollusca</taxon>
        <taxon>Gastropoda</taxon>
        <taxon>Heterobranchia</taxon>
        <taxon>Euthyneura</taxon>
        <taxon>Panpulmonata</taxon>
        <taxon>Hygrophila</taxon>
        <taxon>Lymnaeoidea</taxon>
        <taxon>Planorbidae</taxon>
        <taxon>Biomphalaria</taxon>
    </lineage>
</organism>
<comment type="function">
    <text evidence="12">Putative RNA polymerase II subunit B1 C-terminal domain (CTD) phosphatase involved in RNA polymerase II transcription regulation.</text>
</comment>
<dbReference type="RefSeq" id="XP_055886922.1">
    <property type="nucleotide sequence ID" value="XM_056030947.1"/>
</dbReference>
<dbReference type="OrthoDB" id="2590500at2759"/>
<evidence type="ECO:0000313" key="15">
    <source>
        <dbReference type="RefSeq" id="XP_055886919.1"/>
    </source>
</evidence>
<dbReference type="GO" id="GO:0005634">
    <property type="term" value="C:nucleus"/>
    <property type="evidence" value="ECO:0007669"/>
    <property type="project" value="UniProtKB-SubCell"/>
</dbReference>
<comment type="catalytic activity">
    <reaction evidence="10 12">
        <text>O-phospho-L-threonyl-[protein] + H2O = L-threonyl-[protein] + phosphate</text>
        <dbReference type="Rhea" id="RHEA:47004"/>
        <dbReference type="Rhea" id="RHEA-COMP:11060"/>
        <dbReference type="Rhea" id="RHEA-COMP:11605"/>
        <dbReference type="ChEBI" id="CHEBI:15377"/>
        <dbReference type="ChEBI" id="CHEBI:30013"/>
        <dbReference type="ChEBI" id="CHEBI:43474"/>
        <dbReference type="ChEBI" id="CHEBI:61977"/>
        <dbReference type="EC" id="3.1.3.16"/>
    </reaction>
</comment>
<dbReference type="PANTHER" id="PTHR14732">
    <property type="entry name" value="RNA POLYMERASE II SUBUNIT B1 CTD PHOSPHATASE RPAP2-RELATED"/>
    <property type="match status" value="1"/>
</dbReference>
<dbReference type="GO" id="GO:0043175">
    <property type="term" value="F:RNA polymerase core enzyme binding"/>
    <property type="evidence" value="ECO:0007669"/>
    <property type="project" value="UniProtKB-UniRule"/>
</dbReference>
<keyword evidence="6 12" id="KW-0862">Zinc</keyword>
<sequence>MGEKLKAYQTTILKRVECEKKAFDIVNKLIDETVDGDYLIRCGHLITREHYNDIVEERAITMLCGYPVCGKTLENIPKKKYHISTISNKVYDISERKNFCSNQCLKASKYFCNQIPESPLWSREKEILPAMKLIPLELDKGIIGEEVVGASPIKLLKEELSKLDELDAKMSTLSLSSEEQIKQEKKHFKKECSLPDSSAVSDKIKDALSLMENSAVLNVTHDETSGDIHKSVSDRKKVQQLISKETNIDSSVPEVSTDLCLNPNTTAHSTSKYIIPTFEQQKSNKAITEKISASSSVTDHQNPGAKLEQLQKILSRKKGILSEMIVDMQPSTFLSLPAIDTNKRVVHYQDSATADLNHKQLQEDGKEKVHKKEKKVTGQLKNIFQLPLQQITNSLKTWVTNETSSYLFSSSSGDNNDKLSFSDPKLQQEYAQLCKRLNDQEKDFDNLLQGDVESEVKAKVQLKSVPDYQKLKQETESFQLQVLEFITGKKPEPQKDSDEIQHREMANCLTQDDNTNSVYLPTIDSYDQQQIRMRIVLYQLDKVMPDLLAPLSLPLQLISSLIRELVSTFKLQKDTIVFKPSEWTLIAILILKMLSKKSKSISEAFCQDAALRYFSILLKGIDHTMEDFDKLTDDILSCCNKML</sequence>
<dbReference type="RefSeq" id="XP_055886921.1">
    <property type="nucleotide sequence ID" value="XM_056030946.1"/>
</dbReference>
<evidence type="ECO:0000256" key="8">
    <source>
        <dbReference type="ARBA" id="ARBA00023242"/>
    </source>
</evidence>
<evidence type="ECO:0000256" key="11">
    <source>
        <dbReference type="PROSITE-ProRule" id="PRU00812"/>
    </source>
</evidence>
<dbReference type="RefSeq" id="XP_055886919.1">
    <property type="nucleotide sequence ID" value="XM_056030944.1"/>
</dbReference>
<dbReference type="AlphaFoldDB" id="A0A9W3AI32"/>
<feature type="domain" description="RTR1-type" evidence="13">
    <location>
        <begin position="41"/>
        <end position="124"/>
    </location>
</feature>
<dbReference type="RefSeq" id="XP_055886920.1">
    <property type="nucleotide sequence ID" value="XM_056030945.1"/>
</dbReference>
<dbReference type="OMA" id="WCTDETL"/>
<evidence type="ECO:0000313" key="17">
    <source>
        <dbReference type="RefSeq" id="XP_055886921.1"/>
    </source>
</evidence>
<gene>
    <name evidence="15 16 17 18" type="primary">LOC106077623</name>
</gene>
<comment type="catalytic activity">
    <reaction evidence="9 12">
        <text>O-phospho-L-seryl-[protein] + H2O = L-seryl-[protein] + phosphate</text>
        <dbReference type="Rhea" id="RHEA:20629"/>
        <dbReference type="Rhea" id="RHEA-COMP:9863"/>
        <dbReference type="Rhea" id="RHEA-COMP:11604"/>
        <dbReference type="ChEBI" id="CHEBI:15377"/>
        <dbReference type="ChEBI" id="CHEBI:29999"/>
        <dbReference type="ChEBI" id="CHEBI:43474"/>
        <dbReference type="ChEBI" id="CHEBI:83421"/>
        <dbReference type="EC" id="3.1.3.16"/>
    </reaction>
</comment>
<accession>A0A9W3AI32</accession>
<evidence type="ECO:0000259" key="13">
    <source>
        <dbReference type="PROSITE" id="PS51479"/>
    </source>
</evidence>
<comment type="subcellular location">
    <subcellularLocation>
        <location evidence="1 12">Nucleus</location>
    </subcellularLocation>
</comment>
<evidence type="ECO:0000256" key="6">
    <source>
        <dbReference type="ARBA" id="ARBA00022833"/>
    </source>
</evidence>
<name>A0A9W3AI32_BIOGL</name>
<dbReference type="PANTHER" id="PTHR14732:SF0">
    <property type="entry name" value="RNA POLYMERASE II SUBUNIT B1 CTD PHOSPHATASE RPAP2-RELATED"/>
    <property type="match status" value="1"/>
</dbReference>
<evidence type="ECO:0000256" key="10">
    <source>
        <dbReference type="ARBA" id="ARBA00048336"/>
    </source>
</evidence>
<keyword evidence="5 12" id="KW-0378">Hydrolase</keyword>
<protein>
    <recommendedName>
        <fullName evidence="12">RNA polymerase II subunit B1 CTD phosphatase RPAP2 homolog</fullName>
        <ecNumber evidence="12">3.1.3.16</ecNumber>
    </recommendedName>
</protein>
<evidence type="ECO:0000256" key="3">
    <source>
        <dbReference type="ARBA" id="ARBA00022723"/>
    </source>
</evidence>
<dbReference type="GeneID" id="106077623"/>
<evidence type="ECO:0000256" key="2">
    <source>
        <dbReference type="ARBA" id="ARBA00005676"/>
    </source>
</evidence>
<dbReference type="Pfam" id="PF04181">
    <property type="entry name" value="RPAP2_Rtr1"/>
    <property type="match status" value="1"/>
</dbReference>
<dbReference type="InterPro" id="IPR007308">
    <property type="entry name" value="Rtr1/RPAP2_dom"/>
</dbReference>
<keyword evidence="14" id="KW-1185">Reference proteome</keyword>
<proteinExistence type="inferred from homology"/>
<dbReference type="InterPro" id="IPR038534">
    <property type="entry name" value="Rtr1/RPAP2_sf"/>
</dbReference>
<keyword evidence="3 12" id="KW-0479">Metal-binding</keyword>
<dbReference type="GO" id="GO:0008420">
    <property type="term" value="F:RNA polymerase II CTD heptapeptide repeat phosphatase activity"/>
    <property type="evidence" value="ECO:0007669"/>
    <property type="project" value="UniProtKB-UniRule"/>
</dbReference>
<keyword evidence="4 12" id="KW-0863">Zinc-finger</keyword>
<dbReference type="GO" id="GO:0008270">
    <property type="term" value="F:zinc ion binding"/>
    <property type="evidence" value="ECO:0007669"/>
    <property type="project" value="UniProtKB-KW"/>
</dbReference>
<evidence type="ECO:0000256" key="7">
    <source>
        <dbReference type="ARBA" id="ARBA00022912"/>
    </source>
</evidence>
<dbReference type="GO" id="GO:0005737">
    <property type="term" value="C:cytoplasm"/>
    <property type="evidence" value="ECO:0007669"/>
    <property type="project" value="TreeGrafter"/>
</dbReference>
<evidence type="ECO:0000313" key="14">
    <source>
        <dbReference type="Proteomes" id="UP001165740"/>
    </source>
</evidence>
<keyword evidence="7 12" id="KW-0904">Protein phosphatase</keyword>
<evidence type="ECO:0000256" key="12">
    <source>
        <dbReference type="RuleBase" id="RU367080"/>
    </source>
</evidence>
<evidence type="ECO:0000256" key="9">
    <source>
        <dbReference type="ARBA" id="ARBA00047761"/>
    </source>
</evidence>
<dbReference type="PROSITE" id="PS51479">
    <property type="entry name" value="ZF_RTR1"/>
    <property type="match status" value="1"/>
</dbReference>
<dbReference type="EC" id="3.1.3.16" evidence="12"/>
<dbReference type="Proteomes" id="UP001165740">
    <property type="component" value="Chromosome 5"/>
</dbReference>
<comment type="similarity">
    <text evidence="2 11 12">Belongs to the RPAP2 family.</text>
</comment>
<evidence type="ECO:0000313" key="18">
    <source>
        <dbReference type="RefSeq" id="XP_055886922.1"/>
    </source>
</evidence>
<keyword evidence="8 12" id="KW-0539">Nucleus</keyword>
<evidence type="ECO:0000256" key="4">
    <source>
        <dbReference type="ARBA" id="ARBA00022771"/>
    </source>
</evidence>
<evidence type="ECO:0000313" key="16">
    <source>
        <dbReference type="RefSeq" id="XP_055886920.1"/>
    </source>
</evidence>
<dbReference type="Gene3D" id="1.25.40.820">
    <property type="match status" value="1"/>
</dbReference>
<evidence type="ECO:0000256" key="1">
    <source>
        <dbReference type="ARBA" id="ARBA00004123"/>
    </source>
</evidence>
<dbReference type="InterPro" id="IPR039693">
    <property type="entry name" value="Rtr1/RPAP2"/>
</dbReference>
<reference evidence="15 16" key="1">
    <citation type="submission" date="2025-04" db="UniProtKB">
        <authorList>
            <consortium name="RefSeq"/>
        </authorList>
    </citation>
    <scope>IDENTIFICATION</scope>
</reference>
<evidence type="ECO:0000256" key="5">
    <source>
        <dbReference type="ARBA" id="ARBA00022801"/>
    </source>
</evidence>